<gene>
    <name evidence="3" type="ORF">EGH23_02705</name>
</gene>
<dbReference type="Gene3D" id="2.40.10.480">
    <property type="match status" value="1"/>
</dbReference>
<feature type="domain" description="Pyrrolo-quinoline quinone repeat" evidence="2">
    <location>
        <begin position="65"/>
        <end position="157"/>
    </location>
</feature>
<dbReference type="InterPro" id="IPR018391">
    <property type="entry name" value="PQQ_b-propeller_rpt"/>
</dbReference>
<dbReference type="PROSITE" id="PS51318">
    <property type="entry name" value="TAT"/>
    <property type="match status" value="1"/>
</dbReference>
<evidence type="ECO:0000259" key="2">
    <source>
        <dbReference type="Pfam" id="PF13360"/>
    </source>
</evidence>
<dbReference type="Gene3D" id="2.40.128.630">
    <property type="match status" value="1"/>
</dbReference>
<dbReference type="RefSeq" id="WP_220578490.1">
    <property type="nucleotide sequence ID" value="NZ_RKLT01000001.1"/>
</dbReference>
<sequence length="393" mass="41655">MPSRRSFLASVGVATTAIVAGCQIDSGYDAAANAAGDDTDWPTTGHDRQHTRYVPAGSGPRSGVTERWRVESGLVTAEPVVVGDTVFATVGSDMLALDAESGEERWSADSGNRGASYWAAPAVYDGTAYVTGSERARAFDVESGEQQWSRRFESPTAGSTVGYEGSGLFVAAGESVYRLDRETGEVAWRRRLFGQIRRPVAVRPPFVVAVTEGGDVYALDESDGGGYWRTELPDAVQCTPTMAGRRIFVGCFDGNLYALGHRGQREWATEIGGFAKGGIGVADGTVYADGGRELHAVGVEDGEHRWRIGLGTTGDHAPVIVGNTVYVGGDRLRALKPGGGVGVGDVRVEAARFTANIGRYVGQLSAANGSLYAHVTEETDDGERNVLVRLDPE</sequence>
<organism evidence="3 4">
    <name type="scientific">Haloarcula nitratireducens</name>
    <dbReference type="NCBI Taxonomy" id="2487749"/>
    <lineage>
        <taxon>Archaea</taxon>
        <taxon>Methanobacteriati</taxon>
        <taxon>Methanobacteriota</taxon>
        <taxon>Stenosarchaea group</taxon>
        <taxon>Halobacteria</taxon>
        <taxon>Halobacteriales</taxon>
        <taxon>Haloarculaceae</taxon>
        <taxon>Haloarcula</taxon>
    </lineage>
</organism>
<evidence type="ECO:0000313" key="3">
    <source>
        <dbReference type="EMBL" id="MBX0293791.1"/>
    </source>
</evidence>
<dbReference type="PANTHER" id="PTHR34512:SF30">
    <property type="entry name" value="OUTER MEMBRANE PROTEIN ASSEMBLY FACTOR BAMB"/>
    <property type="match status" value="1"/>
</dbReference>
<comment type="caution">
    <text evidence="3">The sequence shown here is derived from an EMBL/GenBank/DDBJ whole genome shotgun (WGS) entry which is preliminary data.</text>
</comment>
<dbReference type="InterPro" id="IPR015943">
    <property type="entry name" value="WD40/YVTN_repeat-like_dom_sf"/>
</dbReference>
<name>A0AAW4P7E3_9EURY</name>
<dbReference type="Gene3D" id="2.130.10.10">
    <property type="entry name" value="YVTN repeat-like/Quinoprotein amine dehydrogenase"/>
    <property type="match status" value="1"/>
</dbReference>
<evidence type="ECO:0000313" key="4">
    <source>
        <dbReference type="Proteomes" id="UP001430455"/>
    </source>
</evidence>
<dbReference type="Proteomes" id="UP001430455">
    <property type="component" value="Unassembled WGS sequence"/>
</dbReference>
<dbReference type="PANTHER" id="PTHR34512">
    <property type="entry name" value="CELL SURFACE PROTEIN"/>
    <property type="match status" value="1"/>
</dbReference>
<evidence type="ECO:0000256" key="1">
    <source>
        <dbReference type="SAM" id="MobiDB-lite"/>
    </source>
</evidence>
<dbReference type="PROSITE" id="PS51257">
    <property type="entry name" value="PROKAR_LIPOPROTEIN"/>
    <property type="match status" value="1"/>
</dbReference>
<proteinExistence type="predicted"/>
<feature type="domain" description="Pyrrolo-quinoline quinone repeat" evidence="2">
    <location>
        <begin position="174"/>
        <end position="268"/>
    </location>
</feature>
<dbReference type="InterPro" id="IPR011047">
    <property type="entry name" value="Quinoprotein_ADH-like_sf"/>
</dbReference>
<reference evidence="3 4" key="1">
    <citation type="submission" date="2021-06" db="EMBL/GenBank/DDBJ databases">
        <title>Halomicroarcula sp. a new haloarchaeum isolated from saline soil.</title>
        <authorList>
            <person name="Duran-Viseras A."/>
            <person name="Sanchez-Porro C."/>
            <person name="Ventosa A."/>
        </authorList>
    </citation>
    <scope>NUCLEOTIDE SEQUENCE [LARGE SCALE GENOMIC DNA]</scope>
    <source>
        <strain evidence="3 4">F27</strain>
    </source>
</reference>
<dbReference type="AlphaFoldDB" id="A0AAW4P7E3"/>
<dbReference type="Pfam" id="PF13360">
    <property type="entry name" value="PQQ_2"/>
    <property type="match status" value="2"/>
</dbReference>
<dbReference type="InterPro" id="IPR006311">
    <property type="entry name" value="TAT_signal"/>
</dbReference>
<accession>A0AAW4P7E3</accession>
<feature type="region of interest" description="Disordered" evidence="1">
    <location>
        <begin position="44"/>
        <end position="63"/>
    </location>
</feature>
<dbReference type="EMBL" id="RKLT01000001">
    <property type="protein sequence ID" value="MBX0293791.1"/>
    <property type="molecule type" value="Genomic_DNA"/>
</dbReference>
<dbReference type="SUPFAM" id="SSF50998">
    <property type="entry name" value="Quinoprotein alcohol dehydrogenase-like"/>
    <property type="match status" value="1"/>
</dbReference>
<dbReference type="InterPro" id="IPR002372">
    <property type="entry name" value="PQQ_rpt_dom"/>
</dbReference>
<protein>
    <submittedName>
        <fullName evidence="3">PQQ-binding-like beta-propeller repeat protein</fullName>
    </submittedName>
</protein>
<keyword evidence="4" id="KW-1185">Reference proteome</keyword>
<dbReference type="SMART" id="SM00564">
    <property type="entry name" value="PQQ"/>
    <property type="match status" value="7"/>
</dbReference>